<dbReference type="SUPFAM" id="SSF51445">
    <property type="entry name" value="(Trans)glycosidases"/>
    <property type="match status" value="1"/>
</dbReference>
<evidence type="ECO:0000256" key="4">
    <source>
        <dbReference type="ARBA" id="ARBA00022729"/>
    </source>
</evidence>
<accession>A0AAN6LUS3</accession>
<proteinExistence type="inferred from homology"/>
<keyword evidence="10" id="KW-0624">Polysaccharide degradation</keyword>
<evidence type="ECO:0000256" key="12">
    <source>
        <dbReference type="ARBA" id="ARBA00037628"/>
    </source>
</evidence>
<dbReference type="GO" id="GO:0005576">
    <property type="term" value="C:extracellular region"/>
    <property type="evidence" value="ECO:0007669"/>
    <property type="project" value="UniProtKB-SubCell"/>
</dbReference>
<evidence type="ECO:0000313" key="19">
    <source>
        <dbReference type="EMBL" id="KAK3207842.1"/>
    </source>
</evidence>
<comment type="similarity">
    <text evidence="2 17">Belongs to the glycosyl hydrolase 5 (cellulase A) family.</text>
</comment>
<evidence type="ECO:0000256" key="13">
    <source>
        <dbReference type="ARBA" id="ARBA00038935"/>
    </source>
</evidence>
<dbReference type="GO" id="GO:0009251">
    <property type="term" value="P:glucan catabolic process"/>
    <property type="evidence" value="ECO:0007669"/>
    <property type="project" value="TreeGrafter"/>
</dbReference>
<evidence type="ECO:0000313" key="20">
    <source>
        <dbReference type="Proteomes" id="UP001280581"/>
    </source>
</evidence>
<keyword evidence="8 17" id="KW-0326">Glycosidase</keyword>
<dbReference type="GO" id="GO:0004338">
    <property type="term" value="F:glucan exo-1,3-beta-glucosidase activity"/>
    <property type="evidence" value="ECO:0007669"/>
    <property type="project" value="TreeGrafter"/>
</dbReference>
<evidence type="ECO:0000256" key="15">
    <source>
        <dbReference type="ARBA" id="ARBA00042025"/>
    </source>
</evidence>
<dbReference type="InterPro" id="IPR017853">
    <property type="entry name" value="GH"/>
</dbReference>
<evidence type="ECO:0000256" key="3">
    <source>
        <dbReference type="ARBA" id="ARBA00022525"/>
    </source>
</evidence>
<dbReference type="GO" id="GO:0009986">
    <property type="term" value="C:cell surface"/>
    <property type="evidence" value="ECO:0007669"/>
    <property type="project" value="TreeGrafter"/>
</dbReference>
<comment type="function">
    <text evidence="12">Beta-glucanases participate in the metabolism of beta-glucan, the main structural component of the cell wall. Acts on lutean, pustulan and 1,6-oligo-beta-D-glucosides.</text>
</comment>
<feature type="domain" description="Glycoside hydrolase family 5" evidence="18">
    <location>
        <begin position="136"/>
        <end position="413"/>
    </location>
</feature>
<dbReference type="GO" id="GO:0046557">
    <property type="term" value="F:glucan endo-1,6-beta-glucosidase activity"/>
    <property type="evidence" value="ECO:0007669"/>
    <property type="project" value="UniProtKB-EC"/>
</dbReference>
<evidence type="ECO:0000256" key="14">
    <source>
        <dbReference type="ARBA" id="ARBA00041472"/>
    </source>
</evidence>
<protein>
    <recommendedName>
        <fullName evidence="13">glucan endo-1,6-beta-glucosidase</fullName>
        <ecNumber evidence="13">3.2.1.75</ecNumber>
    </recommendedName>
    <alternativeName>
        <fullName evidence="15">Beta-1,6-glucanase B</fullName>
    </alternativeName>
    <alternativeName>
        <fullName evidence="14">Endo-1,6-beta-D-glucanase B</fullName>
    </alternativeName>
    <alternativeName>
        <fullName evidence="16">Endo-1,6-beta-glucanase B</fullName>
    </alternativeName>
</protein>
<keyword evidence="20" id="KW-1185">Reference proteome</keyword>
<evidence type="ECO:0000256" key="5">
    <source>
        <dbReference type="ARBA" id="ARBA00022801"/>
    </source>
</evidence>
<organism evidence="19 20">
    <name type="scientific">Pseudopithomyces chartarum</name>
    <dbReference type="NCBI Taxonomy" id="1892770"/>
    <lineage>
        <taxon>Eukaryota</taxon>
        <taxon>Fungi</taxon>
        <taxon>Dikarya</taxon>
        <taxon>Ascomycota</taxon>
        <taxon>Pezizomycotina</taxon>
        <taxon>Dothideomycetes</taxon>
        <taxon>Pleosporomycetidae</taxon>
        <taxon>Pleosporales</taxon>
        <taxon>Massarineae</taxon>
        <taxon>Didymosphaeriaceae</taxon>
        <taxon>Pseudopithomyces</taxon>
    </lineage>
</organism>
<reference evidence="19 20" key="1">
    <citation type="submission" date="2021-02" db="EMBL/GenBank/DDBJ databases">
        <title>Genome assembly of Pseudopithomyces chartarum.</title>
        <authorList>
            <person name="Jauregui R."/>
            <person name="Singh J."/>
            <person name="Voisey C."/>
        </authorList>
    </citation>
    <scope>NUCLEOTIDE SEQUENCE [LARGE SCALE GENOMIC DNA]</scope>
    <source>
        <strain evidence="19 20">AGR01</strain>
    </source>
</reference>
<dbReference type="Pfam" id="PF00150">
    <property type="entry name" value="Cellulase"/>
    <property type="match status" value="1"/>
</dbReference>
<evidence type="ECO:0000256" key="17">
    <source>
        <dbReference type="RuleBase" id="RU361153"/>
    </source>
</evidence>
<comment type="subcellular location">
    <subcellularLocation>
        <location evidence="1">Secreted</location>
    </subcellularLocation>
</comment>
<sequence>MLAYYNKHSVHQLHHFSIQLRTQPETVVSFEIPWTLFAAQNMRGSIISLLTLTSAVNAWLPAERGLFKESRDLSIGRGRSINRRYNPQKVRGVNLGSLFIVEPWMMSQAWGEMGCGDQKSEFDCMLKLGQDAGDAAFKNHWDTWITEEDLDRMKEFGLNAVRVPVGYWMIEELVDPSEHFPRGGLEYMDRLAGWAAARDMYVTLDLHGAPYSQEIHQPFTGQYSEEAGFYQTSQYERAYTFLQKMTERIHTNDNYRTTGMIEVLNEPQRTHDSLIPEYYATAYGKIRETEAGLGVSEDRKLTIQYMAESWGAGNPRNVLGDKNDIAFDDHRYLKWANIDQSKPSYIATSCGDTFGGNNNNPIIIGEWSLAVDSNQEANAEWEPQGNKDWYKQWWGAQVQAYEKGLGWYFWSWKVQLGGDYRWGYRNAVEAGVIPHNPDEAAGLAKC</sequence>
<keyword evidence="9" id="KW-0961">Cell wall biogenesis/degradation</keyword>
<dbReference type="InterPro" id="IPR001547">
    <property type="entry name" value="Glyco_hydro_5"/>
</dbReference>
<dbReference type="Gene3D" id="3.20.20.80">
    <property type="entry name" value="Glycosidases"/>
    <property type="match status" value="1"/>
</dbReference>
<dbReference type="InterPro" id="IPR050386">
    <property type="entry name" value="Glycosyl_hydrolase_5"/>
</dbReference>
<evidence type="ECO:0000256" key="1">
    <source>
        <dbReference type="ARBA" id="ARBA00004613"/>
    </source>
</evidence>
<keyword evidence="6" id="KW-0325">Glycoprotein</keyword>
<evidence type="ECO:0000256" key="2">
    <source>
        <dbReference type="ARBA" id="ARBA00005641"/>
    </source>
</evidence>
<evidence type="ECO:0000256" key="8">
    <source>
        <dbReference type="ARBA" id="ARBA00023295"/>
    </source>
</evidence>
<evidence type="ECO:0000256" key="10">
    <source>
        <dbReference type="ARBA" id="ARBA00023326"/>
    </source>
</evidence>
<evidence type="ECO:0000256" key="11">
    <source>
        <dbReference type="ARBA" id="ARBA00036633"/>
    </source>
</evidence>
<evidence type="ECO:0000259" key="18">
    <source>
        <dbReference type="Pfam" id="PF00150"/>
    </source>
</evidence>
<dbReference type="AlphaFoldDB" id="A0AAN6LUS3"/>
<dbReference type="GO" id="GO:0071555">
    <property type="term" value="P:cell wall organization"/>
    <property type="evidence" value="ECO:0007669"/>
    <property type="project" value="UniProtKB-KW"/>
</dbReference>
<dbReference type="EMBL" id="WVTA01000008">
    <property type="protein sequence ID" value="KAK3207842.1"/>
    <property type="molecule type" value="Genomic_DNA"/>
</dbReference>
<keyword evidence="5 17" id="KW-0378">Hydrolase</keyword>
<dbReference type="PANTHER" id="PTHR31297:SF39">
    <property type="entry name" value="GLUCAN ENDO-1,6-BETA-GLUCOSIDASE B"/>
    <property type="match status" value="1"/>
</dbReference>
<keyword evidence="3" id="KW-0964">Secreted</keyword>
<comment type="catalytic activity">
    <reaction evidence="11">
        <text>Random hydrolysis of (1-&gt;6)-linkages in (1-&gt;6)-beta-D-glucans.</text>
        <dbReference type="EC" id="3.2.1.75"/>
    </reaction>
</comment>
<evidence type="ECO:0000256" key="9">
    <source>
        <dbReference type="ARBA" id="ARBA00023316"/>
    </source>
</evidence>
<dbReference type="Proteomes" id="UP001280581">
    <property type="component" value="Unassembled WGS sequence"/>
</dbReference>
<evidence type="ECO:0000256" key="16">
    <source>
        <dbReference type="ARBA" id="ARBA00043257"/>
    </source>
</evidence>
<name>A0AAN6LUS3_9PLEO</name>
<dbReference type="PANTHER" id="PTHR31297">
    <property type="entry name" value="GLUCAN ENDO-1,6-BETA-GLUCOSIDASE B"/>
    <property type="match status" value="1"/>
</dbReference>
<keyword evidence="4" id="KW-0732">Signal</keyword>
<keyword evidence="7" id="KW-0119">Carbohydrate metabolism</keyword>
<gene>
    <name evidence="19" type="ORF">GRF29_96g586331</name>
</gene>
<evidence type="ECO:0000256" key="7">
    <source>
        <dbReference type="ARBA" id="ARBA00023277"/>
    </source>
</evidence>
<comment type="caution">
    <text evidence="19">The sequence shown here is derived from an EMBL/GenBank/DDBJ whole genome shotgun (WGS) entry which is preliminary data.</text>
</comment>
<evidence type="ECO:0000256" key="6">
    <source>
        <dbReference type="ARBA" id="ARBA00023180"/>
    </source>
</evidence>
<dbReference type="EC" id="3.2.1.75" evidence="13"/>